<evidence type="ECO:0000259" key="7">
    <source>
        <dbReference type="Pfam" id="PF25079"/>
    </source>
</evidence>
<accession>A0A3Q7FSQ9</accession>
<keyword evidence="9" id="KW-1185">Reference proteome</keyword>
<dbReference type="PIRSF" id="PIRSF038122">
    <property type="entry name" value="COBRA"/>
    <property type="match status" value="1"/>
</dbReference>
<dbReference type="EnsemblPlants" id="Solyc03g114880.2.1">
    <property type="protein sequence ID" value="Solyc03g114880.2.1"/>
    <property type="gene ID" value="Solyc03g114880.2"/>
</dbReference>
<evidence type="ECO:0000313" key="8">
    <source>
        <dbReference type="EnsemblPlants" id="Solyc03g114880.2.1"/>
    </source>
</evidence>
<dbReference type="AlphaFoldDB" id="A0A3Q7FSQ9"/>
<keyword evidence="4" id="KW-0732">Signal</keyword>
<dbReference type="GO" id="GO:0010215">
    <property type="term" value="P:cellulose microfibril organization"/>
    <property type="evidence" value="ECO:0007669"/>
    <property type="project" value="InterPro"/>
</dbReference>
<dbReference type="PANTHER" id="PTHR31673">
    <property type="entry name" value="PROTEIN COBRA"/>
    <property type="match status" value="1"/>
</dbReference>
<feature type="domain" description="COBRA C-terminal" evidence="7">
    <location>
        <begin position="176"/>
        <end position="226"/>
    </location>
</feature>
<dbReference type="Pfam" id="PF04833">
    <property type="entry name" value="COBRA"/>
    <property type="match status" value="1"/>
</dbReference>
<evidence type="ECO:0000256" key="3">
    <source>
        <dbReference type="ARBA" id="ARBA00022622"/>
    </source>
</evidence>
<organism evidence="8">
    <name type="scientific">Solanum lycopersicum</name>
    <name type="common">Tomato</name>
    <name type="synonym">Lycopersicon esculentum</name>
    <dbReference type="NCBI Taxonomy" id="4081"/>
    <lineage>
        <taxon>Eukaryota</taxon>
        <taxon>Viridiplantae</taxon>
        <taxon>Streptophyta</taxon>
        <taxon>Embryophyta</taxon>
        <taxon>Tracheophyta</taxon>
        <taxon>Spermatophyta</taxon>
        <taxon>Magnoliopsida</taxon>
        <taxon>eudicotyledons</taxon>
        <taxon>Gunneridae</taxon>
        <taxon>Pentapetalae</taxon>
        <taxon>asterids</taxon>
        <taxon>lamiids</taxon>
        <taxon>Solanales</taxon>
        <taxon>Solanaceae</taxon>
        <taxon>Solanoideae</taxon>
        <taxon>Solaneae</taxon>
        <taxon>Solanum</taxon>
        <taxon>Solanum subgen. Lycopersicon</taxon>
    </lineage>
</organism>
<dbReference type="InParanoid" id="A0A3Q7FSQ9"/>
<keyword evidence="6" id="KW-0449">Lipoprotein</keyword>
<evidence type="ECO:0000256" key="5">
    <source>
        <dbReference type="ARBA" id="ARBA00023180"/>
    </source>
</evidence>
<name>A0A3Q7FSQ9_SOLLC</name>
<protein>
    <recommendedName>
        <fullName evidence="7">COBRA C-terminal domain-containing protein</fullName>
    </recommendedName>
</protein>
<evidence type="ECO:0000256" key="2">
    <source>
        <dbReference type="ARBA" id="ARBA00005507"/>
    </source>
</evidence>
<dbReference type="GO" id="GO:0098552">
    <property type="term" value="C:side of membrane"/>
    <property type="evidence" value="ECO:0007669"/>
    <property type="project" value="UniProtKB-KW"/>
</dbReference>
<reference evidence="8" key="1">
    <citation type="journal article" date="2012" name="Nature">
        <title>The tomato genome sequence provides insights into fleshy fruit evolution.</title>
        <authorList>
            <consortium name="Tomato Genome Consortium"/>
        </authorList>
    </citation>
    <scope>NUCLEOTIDE SEQUENCE [LARGE SCALE GENOMIC DNA]</scope>
    <source>
        <strain evidence="8">cv. Heinz 1706</strain>
    </source>
</reference>
<dbReference type="PANTHER" id="PTHR31673:SF26">
    <property type="entry name" value="COBRA-LIKE PROTEIN"/>
    <property type="match status" value="1"/>
</dbReference>
<evidence type="ECO:0000313" key="9">
    <source>
        <dbReference type="Proteomes" id="UP000004994"/>
    </source>
</evidence>
<dbReference type="Gramene" id="Solyc03g114880.2.1">
    <property type="protein sequence ID" value="Solyc03g114880.2.1"/>
    <property type="gene ID" value="Solyc03g114880.2"/>
</dbReference>
<keyword evidence="5" id="KW-0325">Glycoprotein</keyword>
<dbReference type="Proteomes" id="UP000004994">
    <property type="component" value="Chromosome 3"/>
</dbReference>
<dbReference type="GO" id="GO:0052324">
    <property type="term" value="P:plant-type cell wall cellulose biosynthetic process"/>
    <property type="evidence" value="ECO:0000318"/>
    <property type="project" value="GO_Central"/>
</dbReference>
<dbReference type="STRING" id="4081.A0A3Q7FSQ9"/>
<reference evidence="8" key="2">
    <citation type="submission" date="2019-01" db="UniProtKB">
        <authorList>
            <consortium name="EnsemblPlants"/>
        </authorList>
    </citation>
    <scope>IDENTIFICATION</scope>
    <source>
        <strain evidence="8">cv. Heinz 1706</strain>
    </source>
</reference>
<dbReference type="Pfam" id="PF25079">
    <property type="entry name" value="COB_C"/>
    <property type="match status" value="1"/>
</dbReference>
<comment type="similarity">
    <text evidence="2">Belongs to the COBRA family.</text>
</comment>
<dbReference type="InterPro" id="IPR056900">
    <property type="entry name" value="COB_C"/>
</dbReference>
<evidence type="ECO:0000256" key="4">
    <source>
        <dbReference type="ARBA" id="ARBA00022729"/>
    </source>
</evidence>
<keyword evidence="3" id="KW-0472">Membrane</keyword>
<sequence>MMGVQATDQGDCSKVRGIIPHSCEKKPSIVLICCLIPLKTNKLLTAARAVLWHLWERTLLLLTLHFRYDLLGIQTNTTVKLPKNFTLVAPGGGYTCGPAKIIRPTQFVTNDGRRVTQAMSKVLFSTQVWNYMESDSQFLAAPKPTCCVSPLVLCVLVAAATVATVSVKIGPSYNRAMHKMCPINVHWHVKSNYNKIDWSVKMTITNFNYTQWTLVVQHPNLNNMTQPCFMGESHIIHILMQAGPKGNRHSDLTLEKDGKTIALKNPQRAYFNGNLCVMPSPESYPFLPNSAGTI</sequence>
<dbReference type="GO" id="GO:0005886">
    <property type="term" value="C:plasma membrane"/>
    <property type="evidence" value="ECO:0000318"/>
    <property type="project" value="GO_Central"/>
</dbReference>
<comment type="subcellular location">
    <subcellularLocation>
        <location evidence="1">Cell membrane</location>
        <topology evidence="1">Lipid-anchor</topology>
        <topology evidence="1">GPI-anchor</topology>
    </subcellularLocation>
</comment>
<dbReference type="InterPro" id="IPR006918">
    <property type="entry name" value="COBRA_pln"/>
</dbReference>
<evidence type="ECO:0000256" key="6">
    <source>
        <dbReference type="ARBA" id="ARBA00023288"/>
    </source>
</evidence>
<proteinExistence type="inferred from homology"/>
<keyword evidence="3" id="KW-0336">GPI-anchor</keyword>
<evidence type="ECO:0000256" key="1">
    <source>
        <dbReference type="ARBA" id="ARBA00004609"/>
    </source>
</evidence>